<dbReference type="InterPro" id="IPR014241">
    <property type="entry name" value="Cyt_c_oxidase_su1_bac"/>
</dbReference>
<dbReference type="InterPro" id="IPR036927">
    <property type="entry name" value="Cyt_c_oxase-like_su1_sf"/>
</dbReference>
<dbReference type="UniPathway" id="UPA00705"/>
<feature type="transmembrane region" description="Helical" evidence="17">
    <location>
        <begin position="139"/>
        <end position="157"/>
    </location>
</feature>
<dbReference type="SUPFAM" id="SSF81442">
    <property type="entry name" value="Cytochrome c oxidase subunit I-like"/>
    <property type="match status" value="1"/>
</dbReference>
<evidence type="ECO:0000256" key="16">
    <source>
        <dbReference type="RuleBase" id="RU000370"/>
    </source>
</evidence>
<feature type="domain" description="Cytochrome oxidase subunit I profile" evidence="18">
    <location>
        <begin position="30"/>
        <end position="556"/>
    </location>
</feature>
<dbReference type="GO" id="GO:0045277">
    <property type="term" value="C:respiratory chain complex IV"/>
    <property type="evidence" value="ECO:0007669"/>
    <property type="project" value="InterPro"/>
</dbReference>
<dbReference type="InterPro" id="IPR033944">
    <property type="entry name" value="Cyt_c_oxase_su1_dom"/>
</dbReference>
<evidence type="ECO:0000256" key="5">
    <source>
        <dbReference type="ARBA" id="ARBA00022617"/>
    </source>
</evidence>
<organism evidence="19 20">
    <name type="scientific">Tsuneonella aeria</name>
    <dbReference type="NCBI Taxonomy" id="1837929"/>
    <lineage>
        <taxon>Bacteria</taxon>
        <taxon>Pseudomonadati</taxon>
        <taxon>Pseudomonadota</taxon>
        <taxon>Alphaproteobacteria</taxon>
        <taxon>Sphingomonadales</taxon>
        <taxon>Erythrobacteraceae</taxon>
        <taxon>Tsuneonella</taxon>
    </lineage>
</organism>
<feature type="transmembrane region" description="Helical" evidence="17">
    <location>
        <begin position="345"/>
        <end position="368"/>
    </location>
</feature>
<comment type="function">
    <text evidence="17">Cytochrome c oxidase is the component of the respiratory chain that catalyzes the reduction of oxygen to water. Subunits 1-3 form the functional core of the enzyme complex. CO I is the catalytic subunit of the enzyme. Electrons originating in cytochrome c are transferred via the copper A center of subunit 2 and heme A of subunit 1 to the bimetallic center formed by heme A3 and copper B.</text>
</comment>
<dbReference type="NCBIfam" id="TIGR02891">
    <property type="entry name" value="CtaD_CoxA"/>
    <property type="match status" value="1"/>
</dbReference>
<comment type="caution">
    <text evidence="19">The sequence shown here is derived from an EMBL/GenBank/DDBJ whole genome shotgun (WGS) entry which is preliminary data.</text>
</comment>
<accession>A0A6I4TGE2</accession>
<feature type="transmembrane region" description="Helical" evidence="17">
    <location>
        <begin position="309"/>
        <end position="333"/>
    </location>
</feature>
<dbReference type="Pfam" id="PF00115">
    <property type="entry name" value="COX1"/>
    <property type="match status" value="1"/>
</dbReference>
<dbReference type="Gene3D" id="1.20.210.10">
    <property type="entry name" value="Cytochrome c oxidase-like, subunit I domain"/>
    <property type="match status" value="1"/>
</dbReference>
<dbReference type="GO" id="GO:0004129">
    <property type="term" value="F:cytochrome-c oxidase activity"/>
    <property type="evidence" value="ECO:0007669"/>
    <property type="project" value="UniProtKB-EC"/>
</dbReference>
<evidence type="ECO:0000256" key="10">
    <source>
        <dbReference type="ARBA" id="ARBA00022982"/>
    </source>
</evidence>
<keyword evidence="9" id="KW-1278">Translocase</keyword>
<dbReference type="InterPro" id="IPR023616">
    <property type="entry name" value="Cyt_c_oxase-like_su1_dom"/>
</dbReference>
<feature type="transmembrane region" description="Helical" evidence="17">
    <location>
        <begin position="188"/>
        <end position="214"/>
    </location>
</feature>
<dbReference type="GO" id="GO:0020037">
    <property type="term" value="F:heme binding"/>
    <property type="evidence" value="ECO:0007669"/>
    <property type="project" value="InterPro"/>
</dbReference>
<evidence type="ECO:0000256" key="8">
    <source>
        <dbReference type="ARBA" id="ARBA00022723"/>
    </source>
</evidence>
<dbReference type="RefSeq" id="WP_160612030.1">
    <property type="nucleotide sequence ID" value="NZ_WTZA01000002.1"/>
</dbReference>
<evidence type="ECO:0000256" key="7">
    <source>
        <dbReference type="ARBA" id="ARBA00022692"/>
    </source>
</evidence>
<comment type="pathway">
    <text evidence="2 17">Energy metabolism; oxidative phosphorylation.</text>
</comment>
<keyword evidence="7 16" id="KW-0812">Transmembrane</keyword>
<evidence type="ECO:0000256" key="1">
    <source>
        <dbReference type="ARBA" id="ARBA00004651"/>
    </source>
</evidence>
<dbReference type="EC" id="7.1.1.9" evidence="17"/>
<evidence type="ECO:0000256" key="13">
    <source>
        <dbReference type="ARBA" id="ARBA00023008"/>
    </source>
</evidence>
<dbReference type="InterPro" id="IPR023615">
    <property type="entry name" value="Cyt_c_Oxase_su1_BS"/>
</dbReference>
<dbReference type="PRINTS" id="PR01165">
    <property type="entry name" value="CYCOXIDASEI"/>
</dbReference>
<feature type="transmembrane region" description="Helical" evidence="17">
    <location>
        <begin position="102"/>
        <end position="127"/>
    </location>
</feature>
<dbReference type="PROSITE" id="PS00077">
    <property type="entry name" value="COX1_CUB"/>
    <property type="match status" value="1"/>
</dbReference>
<dbReference type="GO" id="GO:0022904">
    <property type="term" value="P:respiratory electron transport chain"/>
    <property type="evidence" value="ECO:0007669"/>
    <property type="project" value="TreeGrafter"/>
</dbReference>
<evidence type="ECO:0000256" key="12">
    <source>
        <dbReference type="ARBA" id="ARBA00023004"/>
    </source>
</evidence>
<dbReference type="GO" id="GO:0046872">
    <property type="term" value="F:metal ion binding"/>
    <property type="evidence" value="ECO:0007669"/>
    <property type="project" value="UniProtKB-KW"/>
</dbReference>
<dbReference type="Proteomes" id="UP000439522">
    <property type="component" value="Unassembled WGS sequence"/>
</dbReference>
<keyword evidence="8 17" id="KW-0479">Metal-binding</keyword>
<feature type="transmembrane region" description="Helical" evidence="17">
    <location>
        <begin position="39"/>
        <end position="61"/>
    </location>
</feature>
<reference evidence="19 20" key="1">
    <citation type="submission" date="2019-12" db="EMBL/GenBank/DDBJ databases">
        <title>Genomic-based taxomic classification of the family Erythrobacteraceae.</title>
        <authorList>
            <person name="Xu L."/>
        </authorList>
    </citation>
    <scope>NUCLEOTIDE SEQUENCE [LARGE SCALE GENOMIC DNA]</scope>
    <source>
        <strain evidence="19 20">100921-2</strain>
    </source>
</reference>
<dbReference type="EMBL" id="WTZA01000002">
    <property type="protein sequence ID" value="MXO76233.1"/>
    <property type="molecule type" value="Genomic_DNA"/>
</dbReference>
<keyword evidence="6 16" id="KW-0679">Respiratory chain</keyword>
<dbReference type="PANTHER" id="PTHR10422:SF18">
    <property type="entry name" value="CYTOCHROME C OXIDASE SUBUNIT 1"/>
    <property type="match status" value="1"/>
</dbReference>
<feature type="transmembrane region" description="Helical" evidence="17">
    <location>
        <begin position="498"/>
        <end position="518"/>
    </location>
</feature>
<gene>
    <name evidence="19" type="primary">ctaD</name>
    <name evidence="19" type="ORF">GRI40_13530</name>
</gene>
<dbReference type="FunFam" id="1.20.210.10:FF:000004">
    <property type="entry name" value="Cytochrome c oxidase subunit 1"/>
    <property type="match status" value="1"/>
</dbReference>
<evidence type="ECO:0000256" key="15">
    <source>
        <dbReference type="ARBA" id="ARBA00047816"/>
    </source>
</evidence>
<sequence>MATTADTFQAHHDDHAHHDADHKPGFFARWFMSTNHKDIGTLYLIFAIMAGVIGGAISGVMRAELSEPGIQVLGQWVAFMGGEAGFEANLHAWNVLITAHGLIMVFFMVMPAMIGGFGNWFVPLMIGAPDMAFPRMNNISFWLTVAGFISLCISMFVPGDATGMGSGTGWTVYAPLSTSGSPGPATDFAIFALHLAGAASIMGAINFITTIFNMRAPGMTLHKMPLFVWSVLVTAFLLLLALPVLAAAITMLITDRNFGTTFFSADGGGDPILYQHLFWFFGHPEVYIMILPGFGMISQIVATFSRKPVFGYLGMAYAMVAIGVVGFVVWAHHMYTVGLDVNTKMYFTAATMVIAVPTGVKIFSWIATMWGGSIEFKSPMVWALGMIFLFTIGGVTGVYLANGGVDDVVHDTYFVVAHFHYVLSMGAVFSLFAGFYYWFPKMSGRMHSELLAHLHFWVFFIGVNVIFFPQHFLGWQGMPRRYPDYAAAYAEWNHVSTIGYMIMAGSMIFFFANLIYAFTAGKKAPANYWGEGATTLEWTLTSPPPYHQFETLPVIEDDHDYHNHLPKGGAPATA</sequence>
<feature type="transmembrane region" description="Helical" evidence="17">
    <location>
        <begin position="273"/>
        <end position="297"/>
    </location>
</feature>
<keyword evidence="19" id="KW-0560">Oxidoreductase</keyword>
<feature type="transmembrane region" description="Helical" evidence="17">
    <location>
        <begin position="450"/>
        <end position="473"/>
    </location>
</feature>
<feature type="transmembrane region" description="Helical" evidence="17">
    <location>
        <begin position="380"/>
        <end position="401"/>
    </location>
</feature>
<evidence type="ECO:0000256" key="9">
    <source>
        <dbReference type="ARBA" id="ARBA00022967"/>
    </source>
</evidence>
<comment type="subcellular location">
    <subcellularLocation>
        <location evidence="1 17">Cell membrane</location>
        <topology evidence="1 17">Multi-pass membrane protein</topology>
    </subcellularLocation>
</comment>
<evidence type="ECO:0000256" key="11">
    <source>
        <dbReference type="ARBA" id="ARBA00022989"/>
    </source>
</evidence>
<evidence type="ECO:0000259" key="18">
    <source>
        <dbReference type="PROSITE" id="PS50855"/>
    </source>
</evidence>
<dbReference type="GO" id="GO:0015990">
    <property type="term" value="P:electron transport coupled proton transport"/>
    <property type="evidence" value="ECO:0007669"/>
    <property type="project" value="InterPro"/>
</dbReference>
<dbReference type="GO" id="GO:0005886">
    <property type="term" value="C:plasma membrane"/>
    <property type="evidence" value="ECO:0007669"/>
    <property type="project" value="UniProtKB-SubCell"/>
</dbReference>
<evidence type="ECO:0000313" key="19">
    <source>
        <dbReference type="EMBL" id="MXO76233.1"/>
    </source>
</evidence>
<dbReference type="InterPro" id="IPR000883">
    <property type="entry name" value="Cyt_C_Oxase_1"/>
</dbReference>
<proteinExistence type="inferred from homology"/>
<evidence type="ECO:0000256" key="14">
    <source>
        <dbReference type="ARBA" id="ARBA00023136"/>
    </source>
</evidence>
<comment type="catalytic activity">
    <reaction evidence="15 17">
        <text>4 Fe(II)-[cytochrome c] + O2 + 8 H(+)(in) = 4 Fe(III)-[cytochrome c] + 2 H2O + 4 H(+)(out)</text>
        <dbReference type="Rhea" id="RHEA:11436"/>
        <dbReference type="Rhea" id="RHEA-COMP:10350"/>
        <dbReference type="Rhea" id="RHEA-COMP:14399"/>
        <dbReference type="ChEBI" id="CHEBI:15377"/>
        <dbReference type="ChEBI" id="CHEBI:15378"/>
        <dbReference type="ChEBI" id="CHEBI:15379"/>
        <dbReference type="ChEBI" id="CHEBI:29033"/>
        <dbReference type="ChEBI" id="CHEBI:29034"/>
        <dbReference type="EC" id="7.1.1.9"/>
    </reaction>
</comment>
<comment type="similarity">
    <text evidence="3 16">Belongs to the heme-copper respiratory oxidase family.</text>
</comment>
<keyword evidence="20" id="KW-1185">Reference proteome</keyword>
<dbReference type="GO" id="GO:0006119">
    <property type="term" value="P:oxidative phosphorylation"/>
    <property type="evidence" value="ECO:0007669"/>
    <property type="project" value="UniProtKB-UniPathway"/>
</dbReference>
<keyword evidence="12 17" id="KW-0408">Iron</keyword>
<dbReference type="CDD" id="cd01663">
    <property type="entry name" value="Cyt_c_Oxidase_I"/>
    <property type="match status" value="1"/>
</dbReference>
<feature type="transmembrane region" description="Helical" evidence="17">
    <location>
        <begin position="226"/>
        <end position="253"/>
    </location>
</feature>
<evidence type="ECO:0000256" key="17">
    <source>
        <dbReference type="RuleBase" id="RU363061"/>
    </source>
</evidence>
<keyword evidence="14 17" id="KW-0472">Membrane</keyword>
<keyword evidence="10 16" id="KW-0249">Electron transport</keyword>
<dbReference type="GO" id="GO:0016491">
    <property type="term" value="F:oxidoreductase activity"/>
    <property type="evidence" value="ECO:0007669"/>
    <property type="project" value="UniProtKB-KW"/>
</dbReference>
<dbReference type="PANTHER" id="PTHR10422">
    <property type="entry name" value="CYTOCHROME C OXIDASE SUBUNIT 1"/>
    <property type="match status" value="1"/>
</dbReference>
<evidence type="ECO:0000256" key="2">
    <source>
        <dbReference type="ARBA" id="ARBA00004673"/>
    </source>
</evidence>
<dbReference type="AlphaFoldDB" id="A0A6I4TGE2"/>
<name>A0A6I4TGE2_9SPHN</name>
<evidence type="ECO:0000256" key="3">
    <source>
        <dbReference type="ARBA" id="ARBA00009578"/>
    </source>
</evidence>
<evidence type="ECO:0000256" key="6">
    <source>
        <dbReference type="ARBA" id="ARBA00022660"/>
    </source>
</evidence>
<keyword evidence="11 17" id="KW-1133">Transmembrane helix</keyword>
<feature type="transmembrane region" description="Helical" evidence="17">
    <location>
        <begin position="413"/>
        <end position="438"/>
    </location>
</feature>
<evidence type="ECO:0000313" key="20">
    <source>
        <dbReference type="Proteomes" id="UP000439522"/>
    </source>
</evidence>
<keyword evidence="4 16" id="KW-0813">Transport</keyword>
<keyword evidence="5 16" id="KW-0349">Heme</keyword>
<dbReference type="OrthoDB" id="9803294at2"/>
<dbReference type="PROSITE" id="PS50855">
    <property type="entry name" value="COX1"/>
    <property type="match status" value="1"/>
</dbReference>
<protein>
    <recommendedName>
        <fullName evidence="17">Cytochrome c oxidase subunit 1</fullName>
        <ecNumber evidence="17">7.1.1.9</ecNumber>
    </recommendedName>
</protein>
<keyword evidence="17" id="KW-1003">Cell membrane</keyword>
<evidence type="ECO:0000256" key="4">
    <source>
        <dbReference type="ARBA" id="ARBA00022448"/>
    </source>
</evidence>
<keyword evidence="13 17" id="KW-0186">Copper</keyword>